<dbReference type="GO" id="GO:0012505">
    <property type="term" value="C:endomembrane system"/>
    <property type="evidence" value="ECO:0007669"/>
    <property type="project" value="TreeGrafter"/>
</dbReference>
<dbReference type="Pfam" id="PF23259">
    <property type="entry name" value="CHX17_C"/>
    <property type="match status" value="1"/>
</dbReference>
<keyword evidence="1" id="KW-0813">Transport</keyword>
<sequence length="406" mass="43930">MVLGSILTTAVVGPVLEIFNKTSRSRAAYKRRNLQQCRPDSELRMVACVYTARNVPSIISLLQMSNPTKRSPVFVYVVHLLELTGRGAAMMIVQQASSKHSLEKVGSKSSGGALQADQIIAPFQSYEQQAGGVSVQRVTAVSPYSTMHEDIFNIAEERHTTIIVLPFHRLQSVAGDFEEADPAIRSVNMNVLAHSPCTVCILVDRGISGVLAQHHVAVLFFGGPDDREALTYSSRMAEHPAPSCASGERAATTAVAEANMERQLDEECTNLFRLRHVTNDSVTYTELVINNIEETVAAVRAMNGVHSMYVVGRGKGMESSPLLAGLTLWSEYPELGPIGDMLVSADFGTQASVLVVQQYVSGEAVVAMDSTAAQESEKPDPVQRYLSSANHKAGPGRLSDVWMPGV</sequence>
<keyword evidence="3" id="KW-0630">Potassium</keyword>
<accession>A0A9E7KWV9</accession>
<evidence type="ECO:0000313" key="7">
    <source>
        <dbReference type="EMBL" id="URE32376.1"/>
    </source>
</evidence>
<dbReference type="PANTHER" id="PTHR32468:SF164">
    <property type="entry name" value="OS05G0485000 PROTEIN"/>
    <property type="match status" value="1"/>
</dbReference>
<dbReference type="Pfam" id="PF23256">
    <property type="entry name" value="CHX17_2nd"/>
    <property type="match status" value="1"/>
</dbReference>
<feature type="domain" description="Cation/H(+) antiporter central" evidence="5">
    <location>
        <begin position="73"/>
        <end position="210"/>
    </location>
</feature>
<dbReference type="GO" id="GO:0006885">
    <property type="term" value="P:regulation of pH"/>
    <property type="evidence" value="ECO:0007669"/>
    <property type="project" value="TreeGrafter"/>
</dbReference>
<dbReference type="GO" id="GO:0098662">
    <property type="term" value="P:inorganic cation transmembrane transport"/>
    <property type="evidence" value="ECO:0007669"/>
    <property type="project" value="TreeGrafter"/>
</dbReference>
<reference evidence="7" key="1">
    <citation type="submission" date="2022-05" db="EMBL/GenBank/DDBJ databases">
        <title>The Musa troglodytarum L. genome provides insights into the mechanism of non-climacteric behaviour and enrichment of carotenoids.</title>
        <authorList>
            <person name="Wang J."/>
        </authorList>
    </citation>
    <scope>NUCLEOTIDE SEQUENCE</scope>
    <source>
        <tissue evidence="7">Leaf</tissue>
    </source>
</reference>
<dbReference type="InterPro" id="IPR057291">
    <property type="entry name" value="CHX17_2nd"/>
</dbReference>
<keyword evidence="8" id="KW-1185">Reference proteome</keyword>
<evidence type="ECO:0000256" key="4">
    <source>
        <dbReference type="ARBA" id="ARBA00023065"/>
    </source>
</evidence>
<dbReference type="GO" id="GO:0006813">
    <property type="term" value="P:potassium ion transport"/>
    <property type="evidence" value="ECO:0007669"/>
    <property type="project" value="UniProtKB-KW"/>
</dbReference>
<dbReference type="PANTHER" id="PTHR32468">
    <property type="entry name" value="CATION/H + ANTIPORTER"/>
    <property type="match status" value="1"/>
</dbReference>
<dbReference type="OrthoDB" id="625952at2759"/>
<evidence type="ECO:0000313" key="8">
    <source>
        <dbReference type="Proteomes" id="UP001055439"/>
    </source>
</evidence>
<gene>
    <name evidence="7" type="ORF">MUK42_07169</name>
</gene>
<dbReference type="AlphaFoldDB" id="A0A9E7KWV9"/>
<keyword evidence="2" id="KW-0633">Potassium transport</keyword>
<evidence type="ECO:0000259" key="6">
    <source>
        <dbReference type="Pfam" id="PF23259"/>
    </source>
</evidence>
<keyword evidence="4" id="KW-0406">Ion transport</keyword>
<feature type="domain" description="Cation/H(+) antiporter C-terminal" evidence="6">
    <location>
        <begin position="216"/>
        <end position="360"/>
    </location>
</feature>
<evidence type="ECO:0000256" key="3">
    <source>
        <dbReference type="ARBA" id="ARBA00022958"/>
    </source>
</evidence>
<evidence type="ECO:0000256" key="1">
    <source>
        <dbReference type="ARBA" id="ARBA00022448"/>
    </source>
</evidence>
<proteinExistence type="predicted"/>
<dbReference type="Proteomes" id="UP001055439">
    <property type="component" value="Chromosome 8"/>
</dbReference>
<name>A0A9E7KWV9_9LILI</name>
<organism evidence="7 8">
    <name type="scientific">Musa troglodytarum</name>
    <name type="common">fe'i banana</name>
    <dbReference type="NCBI Taxonomy" id="320322"/>
    <lineage>
        <taxon>Eukaryota</taxon>
        <taxon>Viridiplantae</taxon>
        <taxon>Streptophyta</taxon>
        <taxon>Embryophyta</taxon>
        <taxon>Tracheophyta</taxon>
        <taxon>Spermatophyta</taxon>
        <taxon>Magnoliopsida</taxon>
        <taxon>Liliopsida</taxon>
        <taxon>Zingiberales</taxon>
        <taxon>Musaceae</taxon>
        <taxon>Musa</taxon>
    </lineage>
</organism>
<protein>
    <submittedName>
        <fullName evidence="7">Sodium/hydrogen exchanger family</fullName>
    </submittedName>
</protein>
<dbReference type="InterPro" id="IPR050794">
    <property type="entry name" value="CPA2_transporter"/>
</dbReference>
<dbReference type="InterPro" id="IPR057290">
    <property type="entry name" value="CHX17_C"/>
</dbReference>
<dbReference type="EMBL" id="CP097510">
    <property type="protein sequence ID" value="URE32376.1"/>
    <property type="molecule type" value="Genomic_DNA"/>
</dbReference>
<evidence type="ECO:0000256" key="2">
    <source>
        <dbReference type="ARBA" id="ARBA00022538"/>
    </source>
</evidence>
<evidence type="ECO:0000259" key="5">
    <source>
        <dbReference type="Pfam" id="PF23256"/>
    </source>
</evidence>